<evidence type="ECO:0000259" key="11">
    <source>
        <dbReference type="Pfam" id="PF23559"/>
    </source>
</evidence>
<evidence type="ECO:0000259" key="8">
    <source>
        <dbReference type="Pfam" id="PF00931"/>
    </source>
</evidence>
<dbReference type="CDD" id="cd14798">
    <property type="entry name" value="RX-CC_like"/>
    <property type="match status" value="1"/>
</dbReference>
<accession>A0ABC9B4K9</accession>
<dbReference type="FunFam" id="3.40.50.300:FF:001091">
    <property type="entry name" value="Probable disease resistance protein At1g61300"/>
    <property type="match status" value="1"/>
</dbReference>
<dbReference type="Pfam" id="PF00931">
    <property type="entry name" value="NB-ARC"/>
    <property type="match status" value="1"/>
</dbReference>
<keyword evidence="14" id="KW-1185">Reference proteome</keyword>
<dbReference type="GO" id="GO:0003887">
    <property type="term" value="F:DNA-directed DNA polymerase activity"/>
    <property type="evidence" value="ECO:0007669"/>
    <property type="project" value="UniProtKB-EC"/>
</dbReference>
<dbReference type="InterPro" id="IPR025687">
    <property type="entry name" value="Znf-C4pol"/>
</dbReference>
<dbReference type="InterPro" id="IPR032675">
    <property type="entry name" value="LRR_dom_sf"/>
</dbReference>
<evidence type="ECO:0000259" key="10">
    <source>
        <dbReference type="Pfam" id="PF18052"/>
    </source>
</evidence>
<evidence type="ECO:0000313" key="14">
    <source>
        <dbReference type="Proteomes" id="UP001497457"/>
    </source>
</evidence>
<dbReference type="Pfam" id="PF14260">
    <property type="entry name" value="zf-C4pol"/>
    <property type="match status" value="1"/>
</dbReference>
<keyword evidence="6" id="KW-0175">Coiled coil</keyword>
<dbReference type="PRINTS" id="PR00364">
    <property type="entry name" value="DISEASERSIST"/>
</dbReference>
<feature type="domain" description="NB-ARC" evidence="8">
    <location>
        <begin position="179"/>
        <end position="346"/>
    </location>
</feature>
<dbReference type="SUPFAM" id="SSF52058">
    <property type="entry name" value="L domain-like"/>
    <property type="match status" value="1"/>
</dbReference>
<dbReference type="PANTHER" id="PTHR23155">
    <property type="entry name" value="DISEASE RESISTANCE PROTEIN RP"/>
    <property type="match status" value="1"/>
</dbReference>
<dbReference type="AlphaFoldDB" id="A0ABC9B4K9"/>
<gene>
    <name evidence="13" type="ORF">URODEC1_LOCUS61895</name>
</gene>
<dbReference type="InterPro" id="IPR058922">
    <property type="entry name" value="WHD_DRP"/>
</dbReference>
<evidence type="ECO:0000256" key="1">
    <source>
        <dbReference type="ARBA" id="ARBA00008894"/>
    </source>
</evidence>
<dbReference type="InterPro" id="IPR055414">
    <property type="entry name" value="LRR_R13L4/SHOC2-like"/>
</dbReference>
<dbReference type="InterPro" id="IPR002182">
    <property type="entry name" value="NB-ARC"/>
</dbReference>
<comment type="catalytic activity">
    <reaction evidence="7">
        <text>DNA(n) + a 2'-deoxyribonucleoside 5'-triphosphate = DNA(n+1) + diphosphate</text>
        <dbReference type="Rhea" id="RHEA:22508"/>
        <dbReference type="Rhea" id="RHEA-COMP:17339"/>
        <dbReference type="Rhea" id="RHEA-COMP:17340"/>
        <dbReference type="ChEBI" id="CHEBI:33019"/>
        <dbReference type="ChEBI" id="CHEBI:61560"/>
        <dbReference type="ChEBI" id="CHEBI:173112"/>
        <dbReference type="EC" id="2.7.7.7"/>
    </reaction>
</comment>
<reference evidence="13" key="1">
    <citation type="submission" date="2024-10" db="EMBL/GenBank/DDBJ databases">
        <authorList>
            <person name="Ryan C."/>
        </authorList>
    </citation>
    <scope>NUCLEOTIDE SEQUENCE [LARGE SCALE GENOMIC DNA]</scope>
</reference>
<dbReference type="Gene3D" id="3.80.10.10">
    <property type="entry name" value="Ribonuclease Inhibitor"/>
    <property type="match status" value="1"/>
</dbReference>
<organism evidence="13 14">
    <name type="scientific">Urochloa decumbens</name>
    <dbReference type="NCBI Taxonomy" id="240449"/>
    <lineage>
        <taxon>Eukaryota</taxon>
        <taxon>Viridiplantae</taxon>
        <taxon>Streptophyta</taxon>
        <taxon>Embryophyta</taxon>
        <taxon>Tracheophyta</taxon>
        <taxon>Spermatophyta</taxon>
        <taxon>Magnoliopsida</taxon>
        <taxon>Liliopsida</taxon>
        <taxon>Poales</taxon>
        <taxon>Poaceae</taxon>
        <taxon>PACMAD clade</taxon>
        <taxon>Panicoideae</taxon>
        <taxon>Panicodae</taxon>
        <taxon>Paniceae</taxon>
        <taxon>Melinidinae</taxon>
        <taxon>Urochloa</taxon>
    </lineage>
</organism>
<dbReference type="Gene3D" id="3.40.50.300">
    <property type="entry name" value="P-loop containing nucleotide triphosphate hydrolases"/>
    <property type="match status" value="1"/>
</dbReference>
<name>A0ABC9B4K9_9POAL</name>
<dbReference type="Proteomes" id="UP001497457">
    <property type="component" value="Chromosome 24b"/>
</dbReference>
<evidence type="ECO:0000313" key="13">
    <source>
        <dbReference type="EMBL" id="CAL4994366.1"/>
    </source>
</evidence>
<dbReference type="InterPro" id="IPR042197">
    <property type="entry name" value="Apaf_helical"/>
</dbReference>
<dbReference type="PANTHER" id="PTHR23155:SF931">
    <property type="entry name" value="OS01G0547000 PROTEIN"/>
    <property type="match status" value="1"/>
</dbReference>
<evidence type="ECO:0000259" key="12">
    <source>
        <dbReference type="Pfam" id="PF23598"/>
    </source>
</evidence>
<evidence type="ECO:0000256" key="7">
    <source>
        <dbReference type="ARBA" id="ARBA00049244"/>
    </source>
</evidence>
<feature type="domain" description="Disease resistance protein winged helix" evidence="11">
    <location>
        <begin position="432"/>
        <end position="503"/>
    </location>
</feature>
<dbReference type="SUPFAM" id="SSF52540">
    <property type="entry name" value="P-loop containing nucleoside triphosphate hydrolases"/>
    <property type="match status" value="1"/>
</dbReference>
<evidence type="ECO:0000256" key="3">
    <source>
        <dbReference type="ARBA" id="ARBA00022737"/>
    </source>
</evidence>
<dbReference type="GO" id="GO:0000166">
    <property type="term" value="F:nucleotide binding"/>
    <property type="evidence" value="ECO:0007669"/>
    <property type="project" value="UniProtKB-KW"/>
</dbReference>
<evidence type="ECO:0000256" key="2">
    <source>
        <dbReference type="ARBA" id="ARBA00022614"/>
    </source>
</evidence>
<evidence type="ECO:0000256" key="6">
    <source>
        <dbReference type="ARBA" id="ARBA00023054"/>
    </source>
</evidence>
<dbReference type="EMBL" id="OZ075134">
    <property type="protein sequence ID" value="CAL4994366.1"/>
    <property type="molecule type" value="Genomic_DNA"/>
</dbReference>
<dbReference type="Gene3D" id="1.10.10.10">
    <property type="entry name" value="Winged helix-like DNA-binding domain superfamily/Winged helix DNA-binding domain"/>
    <property type="match status" value="1"/>
</dbReference>
<dbReference type="InterPro" id="IPR041118">
    <property type="entry name" value="Rx_N"/>
</dbReference>
<dbReference type="Pfam" id="PF23598">
    <property type="entry name" value="LRR_14"/>
    <property type="match status" value="1"/>
</dbReference>
<dbReference type="Gene3D" id="1.10.8.430">
    <property type="entry name" value="Helical domain of apoptotic protease-activating factors"/>
    <property type="match status" value="1"/>
</dbReference>
<comment type="similarity">
    <text evidence="1">Belongs to the disease resistance NB-LRR family.</text>
</comment>
<keyword evidence="3" id="KW-0677">Repeat</keyword>
<proteinExistence type="inferred from homology"/>
<protein>
    <submittedName>
        <fullName evidence="13">Uncharacterized protein</fullName>
    </submittedName>
</protein>
<dbReference type="InterPro" id="IPR036388">
    <property type="entry name" value="WH-like_DNA-bd_sf"/>
</dbReference>
<dbReference type="InterPro" id="IPR027417">
    <property type="entry name" value="P-loop_NTPase"/>
</dbReference>
<dbReference type="GO" id="GO:0009626">
    <property type="term" value="P:plant-type hypersensitive response"/>
    <property type="evidence" value="ECO:0007669"/>
    <property type="project" value="UniProtKB-ARBA"/>
</dbReference>
<evidence type="ECO:0000256" key="5">
    <source>
        <dbReference type="ARBA" id="ARBA00022821"/>
    </source>
</evidence>
<feature type="domain" description="Disease resistance R13L4/SHOC-2-like LRR" evidence="12">
    <location>
        <begin position="549"/>
        <end position="872"/>
    </location>
</feature>
<dbReference type="Gene3D" id="1.20.5.4130">
    <property type="match status" value="1"/>
</dbReference>
<dbReference type="GO" id="GO:0042742">
    <property type="term" value="P:defense response to bacterium"/>
    <property type="evidence" value="ECO:0007669"/>
    <property type="project" value="UniProtKB-ARBA"/>
</dbReference>
<evidence type="ECO:0000256" key="4">
    <source>
        <dbReference type="ARBA" id="ARBA00022741"/>
    </source>
</evidence>
<dbReference type="InterPro" id="IPR038005">
    <property type="entry name" value="RX-like_CC"/>
</dbReference>
<dbReference type="FunFam" id="1.10.10.10:FF:000322">
    <property type="entry name" value="Probable disease resistance protein At1g63360"/>
    <property type="match status" value="1"/>
</dbReference>
<feature type="domain" description="Disease resistance N-terminal" evidence="10">
    <location>
        <begin position="5"/>
        <end position="105"/>
    </location>
</feature>
<sequence length="978" mass="110791">MAEAVVGVLIGKLSAALAKEAVTYGTSLLGKKASALKDLFGEIRKAEAELEIMKAYLRDSEKYKDANETTDIFVRRIRDLAFRIEDVVDEFTYRLEDCKHGGFAAKIKKRIKHAMIWRRLALKLRTINAELEDAARKRERYAMPGVLERYAGGSGHHAGSANQTLSFAREEDLVGIEDNVVKLTQCLVGDLEGRSNKIATVLGMGGVGKTTLVDHVYKIVKADFDTAAWVTVSKSYQVEDLLTKIAREFGVSIDARNMEIRSLVEVIRIYLEGKRYILILDDVWEKDVWINIMDVFPSNGISRIVLTSRKHEVASLATSDCEIKLEPLREDHSWDLFCKLAFRNSVDKRFPSELQYLAVKFLQKCEGLPIAIACIGRLLSCKPTTYSAWKNVYADLELQSSKNVIPGVDVILKVSLDDLPFELKNCFLHCAIFPEDYEMKRRRLIRHWITAGFIKEKENQTMEEVAEGCLNELVNRSLLQVVKKNGFGRVKCCRMHDTVRHLALDRAEKECFGKVYEGSRTFSVDGTRRLSIQSSNIEPLSQSGATNFRAIHVFTSYIDTDLLRSILASSNLLSTLDLQGTQLKMLPDEVFSLFNLQFLGLRNTGIKILPEEVGRLQNLVVLDALGTCLLYLPKNVAKLKKLRFLYACAVLIEGNLRRYDGVKVPRGIRNLTRLHALQNVKASLETLCDVAALTELRTFAVCDVSPEHSLNLCSAILNMSHLVHLSITASNENNVLPMEALRLPKTLSIVELEGQLEKKRMTQILSSWSHLHNLTRLSLISSKLDEESFSCFTVLHNLCFLDLSKAYDGKKLEFCALSFPRVRQLRVCDAPQLNQVKIEEGALENLVELVFSDCPELNSLPDGIEYLTTLEELRLLDIAEELIEKLRKEWGCYYPSGASQTLCSYCKGREAELYCKTVANVSDLEMLFGRLWSHCQECQGSLHQDLLCTSRDCAIFYRRRKAQKDMAEARLQLDRWDF</sequence>
<dbReference type="Pfam" id="PF23559">
    <property type="entry name" value="WHD_DRP"/>
    <property type="match status" value="1"/>
</dbReference>
<feature type="domain" description="C4-type zinc-finger of DNA polymerase delta" evidence="9">
    <location>
        <begin position="899"/>
        <end position="959"/>
    </location>
</feature>
<dbReference type="Pfam" id="PF18052">
    <property type="entry name" value="Rx_N"/>
    <property type="match status" value="1"/>
</dbReference>
<evidence type="ECO:0000259" key="9">
    <source>
        <dbReference type="Pfam" id="PF14260"/>
    </source>
</evidence>
<keyword evidence="4" id="KW-0547">Nucleotide-binding</keyword>
<dbReference type="GO" id="GO:0002758">
    <property type="term" value="P:innate immune response-activating signaling pathway"/>
    <property type="evidence" value="ECO:0007669"/>
    <property type="project" value="UniProtKB-ARBA"/>
</dbReference>
<keyword evidence="2" id="KW-0433">Leucine-rich repeat</keyword>
<keyword evidence="5" id="KW-0611">Plant defense</keyword>
<dbReference type="InterPro" id="IPR044974">
    <property type="entry name" value="Disease_R_plants"/>
</dbReference>